<organism evidence="1 2">
    <name type="scientific">[Muricauda] lutisoli</name>
    <dbReference type="NCBI Taxonomy" id="2816035"/>
    <lineage>
        <taxon>Bacteria</taxon>
        <taxon>Pseudomonadati</taxon>
        <taxon>Bacteroidota</taxon>
        <taxon>Flavobacteriia</taxon>
        <taxon>Flavobacteriales</taxon>
        <taxon>Flavobacteriaceae</taxon>
        <taxon>Allomuricauda</taxon>
    </lineage>
</organism>
<reference evidence="1 2" key="1">
    <citation type="submission" date="2021-03" db="EMBL/GenBank/DDBJ databases">
        <title>Muricauda sp. CAU 1631 isolated from Incheon.</title>
        <authorList>
            <person name="Kim W."/>
        </authorList>
    </citation>
    <scope>NUCLEOTIDE SEQUENCE [LARGE SCALE GENOMIC DNA]</scope>
    <source>
        <strain evidence="1 2">CAU 1631</strain>
    </source>
</reference>
<protein>
    <submittedName>
        <fullName evidence="1">Uncharacterized protein</fullName>
    </submittedName>
</protein>
<evidence type="ECO:0000313" key="1">
    <source>
        <dbReference type="EMBL" id="MBO0331193.1"/>
    </source>
</evidence>
<dbReference type="Proteomes" id="UP000664163">
    <property type="component" value="Unassembled WGS sequence"/>
</dbReference>
<evidence type="ECO:0000313" key="2">
    <source>
        <dbReference type="Proteomes" id="UP000664163"/>
    </source>
</evidence>
<keyword evidence="2" id="KW-1185">Reference proteome</keyword>
<accession>A0ABS3EYJ2</accession>
<dbReference type="EMBL" id="JAFLND010000003">
    <property type="protein sequence ID" value="MBO0331193.1"/>
    <property type="molecule type" value="Genomic_DNA"/>
</dbReference>
<proteinExistence type="predicted"/>
<name>A0ABS3EYJ2_9FLAO</name>
<comment type="caution">
    <text evidence="1">The sequence shown here is derived from an EMBL/GenBank/DDBJ whole genome shotgun (WGS) entry which is preliminary data.</text>
</comment>
<gene>
    <name evidence="1" type="ORF">J0X13_11565</name>
</gene>
<sequence length="81" mass="9610">MHIRTIHKYKVIKRFSFCKKMYDIAETIYIQEKDLTHANPQKVFGQEKEHLTDISSEVYESLCKGFIIKDDNDSINQNKSQ</sequence>
<dbReference type="RefSeq" id="WP_207071588.1">
    <property type="nucleotide sequence ID" value="NZ_JAFLND010000003.1"/>
</dbReference>